<dbReference type="PANTHER" id="PTHR43553">
    <property type="entry name" value="HEAVY METAL TRANSPORTER"/>
    <property type="match status" value="1"/>
</dbReference>
<dbReference type="Pfam" id="PF00005">
    <property type="entry name" value="ABC_tran"/>
    <property type="match status" value="1"/>
</dbReference>
<keyword evidence="3" id="KW-0813">Transport</keyword>
<dbReference type="InterPro" id="IPR003593">
    <property type="entry name" value="AAA+_ATPase"/>
</dbReference>
<dbReference type="Gene3D" id="3.40.50.300">
    <property type="entry name" value="P-loop containing nucleotide triphosphate hydrolases"/>
    <property type="match status" value="1"/>
</dbReference>
<proteinExistence type="inferred from homology"/>
<name>A0A1H8AC57_9BACT</name>
<evidence type="ECO:0000256" key="2">
    <source>
        <dbReference type="ARBA" id="ARBA00005417"/>
    </source>
</evidence>
<dbReference type="SUPFAM" id="SSF52540">
    <property type="entry name" value="P-loop containing nucleoside triphosphate hydrolases"/>
    <property type="match status" value="1"/>
</dbReference>
<keyword evidence="7" id="KW-1278">Translocase</keyword>
<gene>
    <name evidence="10" type="ORF">SAMN04489760_1347</name>
</gene>
<keyword evidence="5" id="KW-0547">Nucleotide-binding</keyword>
<keyword evidence="8" id="KW-0472">Membrane</keyword>
<dbReference type="GO" id="GO:0016887">
    <property type="term" value="F:ATP hydrolysis activity"/>
    <property type="evidence" value="ECO:0007669"/>
    <property type="project" value="InterPro"/>
</dbReference>
<protein>
    <submittedName>
        <fullName evidence="10">Cobalt/nickel transport system ATP-binding protein</fullName>
    </submittedName>
</protein>
<dbReference type="InterPro" id="IPR050095">
    <property type="entry name" value="ECF_ABC_transporter_ATP-bd"/>
</dbReference>
<comment type="subcellular location">
    <subcellularLocation>
        <location evidence="1">Cell membrane</location>
    </subcellularLocation>
</comment>
<evidence type="ECO:0000313" key="11">
    <source>
        <dbReference type="Proteomes" id="UP000198744"/>
    </source>
</evidence>
<dbReference type="GO" id="GO:0043190">
    <property type="term" value="C:ATP-binding cassette (ABC) transporter complex"/>
    <property type="evidence" value="ECO:0007669"/>
    <property type="project" value="TreeGrafter"/>
</dbReference>
<keyword evidence="6 10" id="KW-0067">ATP-binding</keyword>
<reference evidence="10 11" key="1">
    <citation type="submission" date="2016-10" db="EMBL/GenBank/DDBJ databases">
        <authorList>
            <person name="de Groot N.N."/>
        </authorList>
    </citation>
    <scope>NUCLEOTIDE SEQUENCE [LARGE SCALE GENOMIC DNA]</scope>
    <source>
        <strain evidence="10 11">DSM 8423</strain>
    </source>
</reference>
<dbReference type="PROSITE" id="PS00211">
    <property type="entry name" value="ABC_TRANSPORTER_1"/>
    <property type="match status" value="1"/>
</dbReference>
<dbReference type="PROSITE" id="PS50893">
    <property type="entry name" value="ABC_TRANSPORTER_2"/>
    <property type="match status" value="1"/>
</dbReference>
<dbReference type="OrthoDB" id="9782163at2"/>
<dbReference type="PANTHER" id="PTHR43553:SF24">
    <property type="entry name" value="ENERGY-COUPLING FACTOR TRANSPORTER ATP-BINDING PROTEIN ECFA1"/>
    <property type="match status" value="1"/>
</dbReference>
<dbReference type="CDD" id="cd03225">
    <property type="entry name" value="ABC_cobalt_CbiO_domain1"/>
    <property type="match status" value="1"/>
</dbReference>
<evidence type="ECO:0000256" key="7">
    <source>
        <dbReference type="ARBA" id="ARBA00022967"/>
    </source>
</evidence>
<dbReference type="Proteomes" id="UP000198744">
    <property type="component" value="Unassembled WGS sequence"/>
</dbReference>
<evidence type="ECO:0000313" key="10">
    <source>
        <dbReference type="EMBL" id="SEM68171.1"/>
    </source>
</evidence>
<dbReference type="FunFam" id="3.40.50.300:FF:000224">
    <property type="entry name" value="Energy-coupling factor transporter ATP-binding protein EcfA"/>
    <property type="match status" value="1"/>
</dbReference>
<evidence type="ECO:0000256" key="1">
    <source>
        <dbReference type="ARBA" id="ARBA00004236"/>
    </source>
</evidence>
<comment type="similarity">
    <text evidence="2">Belongs to the ABC transporter superfamily.</text>
</comment>
<dbReference type="EMBL" id="FOBS01000034">
    <property type="protein sequence ID" value="SEM68171.1"/>
    <property type="molecule type" value="Genomic_DNA"/>
</dbReference>
<evidence type="ECO:0000259" key="9">
    <source>
        <dbReference type="PROSITE" id="PS50893"/>
    </source>
</evidence>
<feature type="domain" description="ABC transporter" evidence="9">
    <location>
        <begin position="5"/>
        <end position="245"/>
    </location>
</feature>
<keyword evidence="4" id="KW-1003">Cell membrane</keyword>
<organism evidence="10 11">
    <name type="scientific">Syntrophus gentianae</name>
    <dbReference type="NCBI Taxonomy" id="43775"/>
    <lineage>
        <taxon>Bacteria</taxon>
        <taxon>Pseudomonadati</taxon>
        <taxon>Thermodesulfobacteriota</taxon>
        <taxon>Syntrophia</taxon>
        <taxon>Syntrophales</taxon>
        <taxon>Syntrophaceae</taxon>
        <taxon>Syntrophus</taxon>
    </lineage>
</organism>
<evidence type="ECO:0000256" key="3">
    <source>
        <dbReference type="ARBA" id="ARBA00022448"/>
    </source>
</evidence>
<dbReference type="InterPro" id="IPR027417">
    <property type="entry name" value="P-loop_NTPase"/>
</dbReference>
<evidence type="ECO:0000256" key="8">
    <source>
        <dbReference type="ARBA" id="ARBA00023136"/>
    </source>
</evidence>
<dbReference type="RefSeq" id="WP_093884592.1">
    <property type="nucleotide sequence ID" value="NZ_FOBS01000034.1"/>
</dbReference>
<evidence type="ECO:0000256" key="5">
    <source>
        <dbReference type="ARBA" id="ARBA00022741"/>
    </source>
</evidence>
<dbReference type="GO" id="GO:0005524">
    <property type="term" value="F:ATP binding"/>
    <property type="evidence" value="ECO:0007669"/>
    <property type="project" value="UniProtKB-KW"/>
</dbReference>
<dbReference type="SMART" id="SM00382">
    <property type="entry name" value="AAA"/>
    <property type="match status" value="1"/>
</dbReference>
<dbReference type="GO" id="GO:0042626">
    <property type="term" value="F:ATPase-coupled transmembrane transporter activity"/>
    <property type="evidence" value="ECO:0007669"/>
    <property type="project" value="TreeGrafter"/>
</dbReference>
<keyword evidence="11" id="KW-1185">Reference proteome</keyword>
<dbReference type="InterPro" id="IPR017871">
    <property type="entry name" value="ABC_transporter-like_CS"/>
</dbReference>
<dbReference type="InterPro" id="IPR003439">
    <property type="entry name" value="ABC_transporter-like_ATP-bd"/>
</dbReference>
<dbReference type="AlphaFoldDB" id="A0A1H8AC57"/>
<dbReference type="InterPro" id="IPR015856">
    <property type="entry name" value="ABC_transpr_CbiO/EcfA_su"/>
</dbReference>
<sequence length="274" mass="30807">MGDILAVKNISYRYHNTIPALVDVSLNIKEGERYAVIGANGCGKSTLLRIMSGLLTPDQGSVTFQGREVSEKSLKDGIFLRFFRAGVGYIFQDSDVQLFCPTVFDELIFGPLQLGICKRESKDRVEEVMKMLGLEGLRDRPPYMLSGGEKKRVALGSVLTMNPQVLLLDEPANGLDPRTQCFLTELIFELSQAGKTILISTHDLTLISEFQPTVAVLSEEHSIETIGSAEEILQDEDLLLKVNLIHEHMHYHGKTLHTHRHSHYVYHRHPDTEH</sequence>
<evidence type="ECO:0000256" key="6">
    <source>
        <dbReference type="ARBA" id="ARBA00022840"/>
    </source>
</evidence>
<accession>A0A1H8AC57</accession>
<evidence type="ECO:0000256" key="4">
    <source>
        <dbReference type="ARBA" id="ARBA00022475"/>
    </source>
</evidence>
<dbReference type="STRING" id="43775.SAMN04489760_1347"/>